<dbReference type="SUPFAM" id="SSF54001">
    <property type="entry name" value="Cysteine proteinases"/>
    <property type="match status" value="1"/>
</dbReference>
<dbReference type="InterPro" id="IPR002931">
    <property type="entry name" value="Transglutaminase-like"/>
</dbReference>
<feature type="domain" description="Transglutaminase-like" evidence="1">
    <location>
        <begin position="164"/>
        <end position="228"/>
    </location>
</feature>
<proteinExistence type="predicted"/>
<name>A0A941BDB0_9BURK</name>
<dbReference type="Gene3D" id="3.10.620.30">
    <property type="match status" value="1"/>
</dbReference>
<evidence type="ECO:0000259" key="1">
    <source>
        <dbReference type="SMART" id="SM00460"/>
    </source>
</evidence>
<dbReference type="RefSeq" id="WP_210856525.1">
    <property type="nucleotide sequence ID" value="NZ_JAGQDD010000020.1"/>
</dbReference>
<comment type="caution">
    <text evidence="2">The sequence shown here is derived from an EMBL/GenBank/DDBJ whole genome shotgun (WGS) entry which is preliminary data.</text>
</comment>
<dbReference type="InterPro" id="IPR038765">
    <property type="entry name" value="Papain-like_cys_pep_sf"/>
</dbReference>
<gene>
    <name evidence="2" type="ORF">KAK03_20305</name>
</gene>
<evidence type="ECO:0000313" key="2">
    <source>
        <dbReference type="EMBL" id="MBQ0932820.1"/>
    </source>
</evidence>
<dbReference type="SMART" id="SM00460">
    <property type="entry name" value="TGc"/>
    <property type="match status" value="1"/>
</dbReference>
<organism evidence="2 3">
    <name type="scientific">Ideonella alba</name>
    <dbReference type="NCBI Taxonomy" id="2824118"/>
    <lineage>
        <taxon>Bacteria</taxon>
        <taxon>Pseudomonadati</taxon>
        <taxon>Pseudomonadota</taxon>
        <taxon>Betaproteobacteria</taxon>
        <taxon>Burkholderiales</taxon>
        <taxon>Sphaerotilaceae</taxon>
        <taxon>Ideonella</taxon>
    </lineage>
</organism>
<dbReference type="AlphaFoldDB" id="A0A941BDB0"/>
<protein>
    <submittedName>
        <fullName evidence="2">Lasso peptide biosynthesis protein</fullName>
    </submittedName>
</protein>
<reference evidence="2 3" key="1">
    <citation type="submission" date="2021-04" db="EMBL/GenBank/DDBJ databases">
        <title>The genome sequence of Ideonella sp. 3Y2.</title>
        <authorList>
            <person name="Liu Y."/>
        </authorList>
    </citation>
    <scope>NUCLEOTIDE SEQUENCE [LARGE SCALE GENOMIC DNA]</scope>
    <source>
        <strain evidence="2 3">3Y2</strain>
    </source>
</reference>
<sequence>MRRRHPACRGASAAARVGAVFVSLCAVGGALWPVSGQAQVFASIPVEASAVAAPPASGSAVRVRVQAADAAALARFLGRPEGEDTRQGHVVLTLAPGRQADLDVALDALAASFIIDHADPAVQQLKAQLLQQRPGEPVDGARVVAFVASVMRSEPAQTSYASAVARNLRGDCTEHALLSAALARALGIPARVVHGAVLVAVNGQWQGYGHAWIQTQESGQWVLRDSALWNEPGPIYYLPSLVLSNEGPGHRLSLLQGLARLPSRIEVLGLAQEPGGR</sequence>
<dbReference type="Pfam" id="PF01841">
    <property type="entry name" value="Transglut_core"/>
    <property type="match status" value="1"/>
</dbReference>
<keyword evidence="3" id="KW-1185">Reference proteome</keyword>
<dbReference type="EMBL" id="JAGQDD010000020">
    <property type="protein sequence ID" value="MBQ0932820.1"/>
    <property type="molecule type" value="Genomic_DNA"/>
</dbReference>
<accession>A0A941BDB0</accession>
<evidence type="ECO:0000313" key="3">
    <source>
        <dbReference type="Proteomes" id="UP000676246"/>
    </source>
</evidence>
<dbReference type="Proteomes" id="UP000676246">
    <property type="component" value="Unassembled WGS sequence"/>
</dbReference>